<dbReference type="EMBL" id="JALIDZ010000013">
    <property type="protein sequence ID" value="MCT8974628.1"/>
    <property type="molecule type" value="Genomic_DNA"/>
</dbReference>
<proteinExistence type="predicted"/>
<name>A0AAW5R3X1_9HYPH</name>
<protein>
    <recommendedName>
        <fullName evidence="8">ABC transporter ATP-binding protein</fullName>
    </recommendedName>
</protein>
<evidence type="ECO:0000256" key="1">
    <source>
        <dbReference type="ARBA" id="ARBA00004651"/>
    </source>
</evidence>
<feature type="transmembrane region" description="Helical" evidence="5">
    <location>
        <begin position="64"/>
        <end position="84"/>
    </location>
</feature>
<evidence type="ECO:0000256" key="3">
    <source>
        <dbReference type="ARBA" id="ARBA00022989"/>
    </source>
</evidence>
<dbReference type="SUPFAM" id="SSF90123">
    <property type="entry name" value="ABC transporter transmembrane region"/>
    <property type="match status" value="1"/>
</dbReference>
<dbReference type="GO" id="GO:0005524">
    <property type="term" value="F:ATP binding"/>
    <property type="evidence" value="ECO:0007669"/>
    <property type="project" value="InterPro"/>
</dbReference>
<feature type="transmembrane region" description="Helical" evidence="5">
    <location>
        <begin position="30"/>
        <end position="52"/>
    </location>
</feature>
<dbReference type="GO" id="GO:0005886">
    <property type="term" value="C:plasma membrane"/>
    <property type="evidence" value="ECO:0007669"/>
    <property type="project" value="UniProtKB-SubCell"/>
</dbReference>
<evidence type="ECO:0000256" key="2">
    <source>
        <dbReference type="ARBA" id="ARBA00022692"/>
    </source>
</evidence>
<keyword evidence="7" id="KW-1185">Reference proteome</keyword>
<keyword evidence="4 5" id="KW-0472">Membrane</keyword>
<evidence type="ECO:0000256" key="5">
    <source>
        <dbReference type="SAM" id="Phobius"/>
    </source>
</evidence>
<feature type="transmembrane region" description="Helical" evidence="5">
    <location>
        <begin position="171"/>
        <end position="192"/>
    </location>
</feature>
<feature type="transmembrane region" description="Helical" evidence="5">
    <location>
        <begin position="285"/>
        <end position="304"/>
    </location>
</feature>
<dbReference type="InterPro" id="IPR036640">
    <property type="entry name" value="ABC1_TM_sf"/>
</dbReference>
<feature type="transmembrane region" description="Helical" evidence="5">
    <location>
        <begin position="198"/>
        <end position="220"/>
    </location>
</feature>
<evidence type="ECO:0000256" key="4">
    <source>
        <dbReference type="ARBA" id="ARBA00023136"/>
    </source>
</evidence>
<dbReference type="AlphaFoldDB" id="A0AAW5R3X1"/>
<keyword evidence="2 5" id="KW-0812">Transmembrane</keyword>
<dbReference type="Proteomes" id="UP001320898">
    <property type="component" value="Unassembled WGS sequence"/>
</dbReference>
<accession>A0AAW5R3X1</accession>
<evidence type="ECO:0000313" key="7">
    <source>
        <dbReference type="Proteomes" id="UP001320898"/>
    </source>
</evidence>
<evidence type="ECO:0008006" key="8">
    <source>
        <dbReference type="Google" id="ProtNLM"/>
    </source>
</evidence>
<sequence>MSETSTASHGLTGQQLVRRRTQRYIETLRWLITNLVLFRPLQVALLVGLVTVGRSLQAAAFAGLIWFFSSAQTNTALVVLGLSVDTRDGAWMALMLTVVAAAMVTATFVIYLSARMSFYLSTAFAEKIVESVLNLEGGYPTRTGLERNGSISKQVLDVTNGKQMMFRPINVLLTLPRHILLVIPAVVGMIWIAGEVVAFLALLVIPAAALNYIISHRVVAVQKSRKEVNRAFRKAMHETLDTIGDENTVIADRPALAQNLIESDSNRASIEVFSSYILSPRQSEFVSNVLAAVAVAAIGFYLGYEALSGVMPLAQVIGFFVMLRVTISGLTGTTIALTTYARFYGVLRSAYEYLTSPLKDPGRFFGKPVLHAAKQANHVPGALGKDVPVQRGVPVAIIAPAKLNRYTQYFFALALTQRSRQTTREKLNATALRCTAALAEPDRLAENGLLSFTEDTLEARLAGTAIAEIAPTIEIIRQAADDGDGLDGRDIARIALLTAYLSKAEYIIIGFRVLAALPDAEIRLWLAALTDRFIAIAYRPRGFDGCIGGEAHAVLLDKERAVAVVESQNAADAARAVTAILKSDGNETESLDDEMDEE</sequence>
<dbReference type="RefSeq" id="WP_261618213.1">
    <property type="nucleotide sequence ID" value="NZ_JALIDZ010000013.1"/>
</dbReference>
<keyword evidence="3 5" id="KW-1133">Transmembrane helix</keyword>
<dbReference type="Gene3D" id="1.20.1560.10">
    <property type="entry name" value="ABC transporter type 1, transmembrane domain"/>
    <property type="match status" value="1"/>
</dbReference>
<gene>
    <name evidence="6" type="ORF">MUB46_22410</name>
</gene>
<organism evidence="6 7">
    <name type="scientific">Microbaculum marinisediminis</name>
    <dbReference type="NCBI Taxonomy" id="2931392"/>
    <lineage>
        <taxon>Bacteria</taxon>
        <taxon>Pseudomonadati</taxon>
        <taxon>Pseudomonadota</taxon>
        <taxon>Alphaproteobacteria</taxon>
        <taxon>Hyphomicrobiales</taxon>
        <taxon>Tepidamorphaceae</taxon>
        <taxon>Microbaculum</taxon>
    </lineage>
</organism>
<comment type="subcellular location">
    <subcellularLocation>
        <location evidence="1">Cell membrane</location>
        <topology evidence="1">Multi-pass membrane protein</topology>
    </subcellularLocation>
</comment>
<evidence type="ECO:0000313" key="6">
    <source>
        <dbReference type="EMBL" id="MCT8974628.1"/>
    </source>
</evidence>
<feature type="transmembrane region" description="Helical" evidence="5">
    <location>
        <begin position="316"/>
        <end position="341"/>
    </location>
</feature>
<reference evidence="6 7" key="1">
    <citation type="submission" date="2022-04" db="EMBL/GenBank/DDBJ databases">
        <authorList>
            <person name="Ye Y.-Q."/>
            <person name="Du Z.-J."/>
        </authorList>
    </citation>
    <scope>NUCLEOTIDE SEQUENCE [LARGE SCALE GENOMIC DNA]</scope>
    <source>
        <strain evidence="6 7">A6E488</strain>
    </source>
</reference>
<feature type="transmembrane region" description="Helical" evidence="5">
    <location>
        <begin position="90"/>
        <end position="112"/>
    </location>
</feature>
<comment type="caution">
    <text evidence="6">The sequence shown here is derived from an EMBL/GenBank/DDBJ whole genome shotgun (WGS) entry which is preliminary data.</text>
</comment>